<dbReference type="EMBL" id="UGHJ01000001">
    <property type="protein sequence ID" value="STO68965.1"/>
    <property type="molecule type" value="Genomic_DNA"/>
</dbReference>
<dbReference type="STRING" id="733.B0186_04030"/>
<evidence type="ECO:0000313" key="1">
    <source>
        <dbReference type="EMBL" id="STO60095.1"/>
    </source>
</evidence>
<organism evidence="1 3">
    <name type="scientific">Canicola haemoglobinophilus</name>
    <dbReference type="NCBI Taxonomy" id="733"/>
    <lineage>
        <taxon>Bacteria</taxon>
        <taxon>Pseudomonadati</taxon>
        <taxon>Pseudomonadota</taxon>
        <taxon>Gammaproteobacteria</taxon>
        <taxon>Pasteurellales</taxon>
        <taxon>Pasteurellaceae</taxon>
        <taxon>Canicola</taxon>
    </lineage>
</organism>
<sequence>MFINSKIKAKLENISIALFSQYLTNKNWSNPSNLEKASLWYTADKSDGLSLPLNENLEDKTTYLRHIWNALKDLSDIEQRSIDQIINDILISYEDKIYIRVQDESVKDGTIPLSDGVILFENAKNLIHSIAQSAKNPKVNYRVNEGGQSVKDFMNNVRLGQTSIGSYIIELSYPVENVQSNQIENSEFSTSFSFARGVTHNLLKSISKLKEAISEFDRDPTIFAPLITDGVSYNLCNALAKLSGSHMQRKVEISLKAGDIIDPNINSDFSVNFSKDEIEIVDIAAKYYREEFTLPNVDIIGTIISNTSAHLEQGGFILISTSIQNKNKTIRIDLNAEQYQAAIKAHSEGKKARCIGKDLHINKKNGRLQNLTSFSVLS</sequence>
<accession>A0A1V4B1Z6</accession>
<keyword evidence="3" id="KW-1185">Reference proteome</keyword>
<dbReference type="AlphaFoldDB" id="A0A1V4B1Z6"/>
<reference evidence="3 4" key="1">
    <citation type="submission" date="2018-06" db="EMBL/GenBank/DDBJ databases">
        <authorList>
            <consortium name="Pathogen Informatics"/>
            <person name="Doyle S."/>
        </authorList>
    </citation>
    <scope>NUCLEOTIDE SEQUENCE [LARGE SCALE GENOMIC DNA]</scope>
    <source>
        <strain evidence="1 3">NCTC1659</strain>
        <strain evidence="2 4">NCTC8540</strain>
    </source>
</reference>
<gene>
    <name evidence="1" type="ORF">NCTC1659_01367</name>
    <name evidence="2" type="ORF">NCTC8540_01483</name>
</gene>
<dbReference type="Proteomes" id="UP000254329">
    <property type="component" value="Unassembled WGS sequence"/>
</dbReference>
<dbReference type="RefSeq" id="WP_078218113.1">
    <property type="nucleotide sequence ID" value="NZ_MUXZ01000009.1"/>
</dbReference>
<evidence type="ECO:0000313" key="4">
    <source>
        <dbReference type="Proteomes" id="UP000254496"/>
    </source>
</evidence>
<evidence type="ECO:0000313" key="2">
    <source>
        <dbReference type="EMBL" id="STO68965.1"/>
    </source>
</evidence>
<protein>
    <submittedName>
        <fullName evidence="1">Uncharacterized protein</fullName>
    </submittedName>
</protein>
<proteinExistence type="predicted"/>
<evidence type="ECO:0000313" key="3">
    <source>
        <dbReference type="Proteomes" id="UP000254329"/>
    </source>
</evidence>
<dbReference type="Proteomes" id="UP000254496">
    <property type="component" value="Unassembled WGS sequence"/>
</dbReference>
<name>A0A1V4B1Z6_9PAST</name>
<dbReference type="OrthoDB" id="7839994at2"/>
<dbReference type="EMBL" id="UGHF01000001">
    <property type="protein sequence ID" value="STO60095.1"/>
    <property type="molecule type" value="Genomic_DNA"/>
</dbReference>